<evidence type="ECO:0000313" key="2">
    <source>
        <dbReference type="EMBL" id="PNX56827.1"/>
    </source>
</evidence>
<proteinExistence type="predicted"/>
<dbReference type="EMBL" id="ASHM01121059">
    <property type="protein sequence ID" value="PNX56827.1"/>
    <property type="molecule type" value="Genomic_DNA"/>
</dbReference>
<reference evidence="2 3" key="1">
    <citation type="journal article" date="2014" name="Am. J. Bot.">
        <title>Genome assembly and annotation for red clover (Trifolium pratense; Fabaceae).</title>
        <authorList>
            <person name="Istvanek J."/>
            <person name="Jaros M."/>
            <person name="Krenek A."/>
            <person name="Repkova J."/>
        </authorList>
    </citation>
    <scope>NUCLEOTIDE SEQUENCE [LARGE SCALE GENOMIC DNA]</scope>
    <source>
        <strain evidence="3">cv. Tatra</strain>
        <tissue evidence="2">Young leaves</tissue>
    </source>
</reference>
<feature type="domain" description="Retrotransposon gag" evidence="1">
    <location>
        <begin position="2"/>
        <end position="46"/>
    </location>
</feature>
<gene>
    <name evidence="2" type="ORF">L195_g058396</name>
</gene>
<protein>
    <submittedName>
        <fullName evidence="2">Cellular nucleic acid-binding protein</fullName>
    </submittedName>
</protein>
<sequence length="51" mass="5955">MELKQGNMSMAEYSVKFEELCAFSRHYNTVEAENDKCVKFESGLRPDIKHL</sequence>
<dbReference type="AlphaFoldDB" id="A0A2K3JS16"/>
<evidence type="ECO:0000313" key="3">
    <source>
        <dbReference type="Proteomes" id="UP000236291"/>
    </source>
</evidence>
<dbReference type="InterPro" id="IPR005162">
    <property type="entry name" value="Retrotrans_gag_dom"/>
</dbReference>
<dbReference type="Proteomes" id="UP000236291">
    <property type="component" value="Unassembled WGS sequence"/>
</dbReference>
<name>A0A2K3JS16_TRIPR</name>
<accession>A0A2K3JS16</accession>
<feature type="non-terminal residue" evidence="2">
    <location>
        <position position="51"/>
    </location>
</feature>
<reference evidence="2 3" key="2">
    <citation type="journal article" date="2017" name="Front. Plant Sci.">
        <title>Gene Classification and Mining of Molecular Markers Useful in Red Clover (Trifolium pratense) Breeding.</title>
        <authorList>
            <person name="Istvanek J."/>
            <person name="Dluhosova J."/>
            <person name="Dluhos P."/>
            <person name="Patkova L."/>
            <person name="Nedelnik J."/>
            <person name="Repkova J."/>
        </authorList>
    </citation>
    <scope>NUCLEOTIDE SEQUENCE [LARGE SCALE GENOMIC DNA]</scope>
    <source>
        <strain evidence="3">cv. Tatra</strain>
        <tissue evidence="2">Young leaves</tissue>
    </source>
</reference>
<evidence type="ECO:0000259" key="1">
    <source>
        <dbReference type="Pfam" id="PF03732"/>
    </source>
</evidence>
<organism evidence="2 3">
    <name type="scientific">Trifolium pratense</name>
    <name type="common">Red clover</name>
    <dbReference type="NCBI Taxonomy" id="57577"/>
    <lineage>
        <taxon>Eukaryota</taxon>
        <taxon>Viridiplantae</taxon>
        <taxon>Streptophyta</taxon>
        <taxon>Embryophyta</taxon>
        <taxon>Tracheophyta</taxon>
        <taxon>Spermatophyta</taxon>
        <taxon>Magnoliopsida</taxon>
        <taxon>eudicotyledons</taxon>
        <taxon>Gunneridae</taxon>
        <taxon>Pentapetalae</taxon>
        <taxon>rosids</taxon>
        <taxon>fabids</taxon>
        <taxon>Fabales</taxon>
        <taxon>Fabaceae</taxon>
        <taxon>Papilionoideae</taxon>
        <taxon>50 kb inversion clade</taxon>
        <taxon>NPAAA clade</taxon>
        <taxon>Hologalegina</taxon>
        <taxon>IRL clade</taxon>
        <taxon>Trifolieae</taxon>
        <taxon>Trifolium</taxon>
    </lineage>
</organism>
<comment type="caution">
    <text evidence="2">The sequence shown here is derived from an EMBL/GenBank/DDBJ whole genome shotgun (WGS) entry which is preliminary data.</text>
</comment>
<dbReference type="Pfam" id="PF03732">
    <property type="entry name" value="Retrotrans_gag"/>
    <property type="match status" value="1"/>
</dbReference>